<name>A0A451B9V4_9GAMM</name>
<evidence type="ECO:0000313" key="3">
    <source>
        <dbReference type="EMBL" id="VFK75042.1"/>
    </source>
</evidence>
<accession>A0A451B9V4</accession>
<protein>
    <submittedName>
        <fullName evidence="3">Uncharacterized protein</fullName>
    </submittedName>
</protein>
<reference evidence="3" key="1">
    <citation type="submission" date="2019-02" db="EMBL/GenBank/DDBJ databases">
        <authorList>
            <person name="Gruber-Vodicka R. H."/>
            <person name="Seah K. B. B."/>
        </authorList>
    </citation>
    <scope>NUCLEOTIDE SEQUENCE</scope>
    <source>
        <strain evidence="3">BECK_BZ198</strain>
        <strain evidence="2">BECK_BZ199</strain>
    </source>
</reference>
<proteinExistence type="predicted"/>
<evidence type="ECO:0000256" key="1">
    <source>
        <dbReference type="SAM" id="MobiDB-lite"/>
    </source>
</evidence>
<dbReference type="AlphaFoldDB" id="A0A451B9V4"/>
<sequence length="501" mass="57547">MKKHLLFHSKTNYNQDEKNRPTRDVSQPSDEGGSRSISPDPRHPHVGLLSMDALRRAVAERFTERAATQAELDTVLQLLQSRGLVHRLDARPGETWILLRPERINQYGAAIIQAARNHPKDIGAVTEREVLTGRLPFTGFERLPWNEEVIVLEATAELLLQHDLGFREMGYLVFPSQIKVTRVPSPITTGPLPRAEVAYRFSGAIETIYASLVVRLSYTEHFQREDQWKYAVEFSRAGHRLGFSMQQVEEGTGELEIYFETGISEFDRVTFIRFITDHLKAKGVDIEEQIRLYCPNCDREVENREAIESRVARGKLDIPCLFCDASIVIPESVEEHYRRDSALGEKQQQLADTVERRTAKEVNQFRADIRNYNLDYNLAKNKQHLEEVEKIQASNAIEKLKELDINDMNLFHETVTAAQTASAERLYVAIPSRQFSDIDIRREQYLVVAKYISRARAKELMRLVKSDAPVVYAKPELAEEYWLKELRDIVGDDGVIVEIEL</sequence>
<feature type="region of interest" description="Disordered" evidence="1">
    <location>
        <begin position="1"/>
        <end position="46"/>
    </location>
</feature>
<evidence type="ECO:0000313" key="2">
    <source>
        <dbReference type="EMBL" id="VFK30078.1"/>
    </source>
</evidence>
<dbReference type="EMBL" id="CAADGH010000014">
    <property type="protein sequence ID" value="VFK75042.1"/>
    <property type="molecule type" value="Genomic_DNA"/>
</dbReference>
<organism evidence="3">
    <name type="scientific">Candidatus Kentrum sp. MB</name>
    <dbReference type="NCBI Taxonomy" id="2138164"/>
    <lineage>
        <taxon>Bacteria</taxon>
        <taxon>Pseudomonadati</taxon>
        <taxon>Pseudomonadota</taxon>
        <taxon>Gammaproteobacteria</taxon>
        <taxon>Candidatus Kentrum</taxon>
    </lineage>
</organism>
<dbReference type="EMBL" id="CAADFQ010000013">
    <property type="protein sequence ID" value="VFK30078.1"/>
    <property type="molecule type" value="Genomic_DNA"/>
</dbReference>
<gene>
    <name evidence="3" type="ORF">BECKMB1821H_GA0114242_101438</name>
    <name evidence="2" type="ORF">BECKMB1821I_GA0114274_101338</name>
</gene>